<feature type="domain" description="H repeat-associated protein N-terminal" evidence="2">
    <location>
        <begin position="29"/>
        <end position="120"/>
    </location>
</feature>
<dbReference type="Pfam" id="PF01609">
    <property type="entry name" value="DDE_Tnp_1"/>
    <property type="match status" value="1"/>
</dbReference>
<evidence type="ECO:0000259" key="2">
    <source>
        <dbReference type="Pfam" id="PF13808"/>
    </source>
</evidence>
<dbReference type="InterPro" id="IPR002559">
    <property type="entry name" value="Transposase_11"/>
</dbReference>
<accession>A0AA90KC58</accession>
<dbReference type="GO" id="GO:0004803">
    <property type="term" value="F:transposase activity"/>
    <property type="evidence" value="ECO:0007669"/>
    <property type="project" value="InterPro"/>
</dbReference>
<protein>
    <submittedName>
        <fullName evidence="3">ISAs1 family transposase</fullName>
    </submittedName>
</protein>
<evidence type="ECO:0000259" key="1">
    <source>
        <dbReference type="Pfam" id="PF01609"/>
    </source>
</evidence>
<dbReference type="Pfam" id="PF13808">
    <property type="entry name" value="DDE_Tnp_1_assoc"/>
    <property type="match status" value="1"/>
</dbReference>
<dbReference type="GO" id="GO:0006313">
    <property type="term" value="P:DNA transposition"/>
    <property type="evidence" value="ECO:0007669"/>
    <property type="project" value="InterPro"/>
</dbReference>
<dbReference type="EMBL" id="JABXJJ020000102">
    <property type="protein sequence ID" value="MDI5974548.1"/>
    <property type="molecule type" value="Genomic_DNA"/>
</dbReference>
<feature type="domain" description="Transposase IS4-like" evidence="1">
    <location>
        <begin position="136"/>
        <end position="367"/>
    </location>
</feature>
<sequence>MPAAPSCPFPAVLAKLGPLDQHGTGRLRAHLRRVPDPRSRRGRWYPLVGLLLICACAVVSGARTIAEITEWGQRATTPVLEHLGIRRHLPGRRRAPSHATLTRLLAALDGDALDAAIGAYLAGHNHTDAGATGPAPRPAIAVDGKALPGSAHRQQRHRHLLSAVTHAPTITLAQREVGAKTNETAAFRPLLEPLDLAGTVVTFDALHSIKDQVRWLVQEKKAHYIAVIKGNQPTASAQVKALPWEQVPVAHTVSGAGHGRRESRSVKTMAIAANLGGIAFPEARLALRIHRRRQESGKRQTRETIYAVTSLDTHQASPADLGGYVRGHWGIENSSHHVRDVVFAEDASTVHTGNAPRAMASLRNLAIGRLRLLGADNIAKTTRAIRNAPERAIWIWGITDNPLLPGT</sequence>
<dbReference type="InterPro" id="IPR051698">
    <property type="entry name" value="Transposase_11-like"/>
</dbReference>
<comment type="caution">
    <text evidence="3">The sequence shown here is derived from an EMBL/GenBank/DDBJ whole genome shotgun (WGS) entry which is preliminary data.</text>
</comment>
<proteinExistence type="predicted"/>
<dbReference type="AlphaFoldDB" id="A0AA90KC58"/>
<gene>
    <name evidence="3" type="ORF">POF50_035285</name>
</gene>
<dbReference type="InterPro" id="IPR032806">
    <property type="entry name" value="YbfD_N"/>
</dbReference>
<dbReference type="RefSeq" id="WP_271318706.1">
    <property type="nucleotide sequence ID" value="NZ_JABXJJ020000102.1"/>
</dbReference>
<reference evidence="3" key="1">
    <citation type="submission" date="2023-05" db="EMBL/GenBank/DDBJ databases">
        <title>Streptantibioticus silvisoli sp. nov., acidotolerant actinomycetes 1 from pine litter.</title>
        <authorList>
            <person name="Swiecimska M."/>
            <person name="Golinska P."/>
            <person name="Sangal V."/>
            <person name="Wachnowicz B."/>
            <person name="Goodfellow M."/>
        </authorList>
    </citation>
    <scope>NUCLEOTIDE SEQUENCE</scope>
    <source>
        <strain evidence="3">SL13</strain>
    </source>
</reference>
<dbReference type="PANTHER" id="PTHR30298:SF0">
    <property type="entry name" value="PROTEIN YBFL-RELATED"/>
    <property type="match status" value="1"/>
</dbReference>
<name>A0AA90KC58_9ACTN</name>
<dbReference type="GO" id="GO:0003677">
    <property type="term" value="F:DNA binding"/>
    <property type="evidence" value="ECO:0007669"/>
    <property type="project" value="InterPro"/>
</dbReference>
<dbReference type="PANTHER" id="PTHR30298">
    <property type="entry name" value="H REPEAT-ASSOCIATED PREDICTED TRANSPOSASE"/>
    <property type="match status" value="1"/>
</dbReference>
<evidence type="ECO:0000313" key="3">
    <source>
        <dbReference type="EMBL" id="MDI5974548.1"/>
    </source>
</evidence>
<dbReference type="NCBIfam" id="NF033564">
    <property type="entry name" value="transpos_ISAs1"/>
    <property type="match status" value="1"/>
</dbReference>
<organism evidence="3">
    <name type="scientific">Streptantibioticus silvisoli</name>
    <dbReference type="NCBI Taxonomy" id="2705255"/>
    <lineage>
        <taxon>Bacteria</taxon>
        <taxon>Bacillati</taxon>
        <taxon>Actinomycetota</taxon>
        <taxon>Actinomycetes</taxon>
        <taxon>Kitasatosporales</taxon>
        <taxon>Streptomycetaceae</taxon>
        <taxon>Streptantibioticus</taxon>
    </lineage>
</organism>
<dbReference type="InterPro" id="IPR047647">
    <property type="entry name" value="ISAs1_transpos"/>
</dbReference>